<dbReference type="OrthoDB" id="7570830at2"/>
<name>A0A4Q1KHG1_9SPHN</name>
<dbReference type="Proteomes" id="UP000290958">
    <property type="component" value="Unassembled WGS sequence"/>
</dbReference>
<comment type="caution">
    <text evidence="1">The sequence shown here is derived from an EMBL/GenBank/DDBJ whole genome shotgun (WGS) entry which is preliminary data.</text>
</comment>
<reference evidence="2" key="1">
    <citation type="submission" date="2019-01" db="EMBL/GenBank/DDBJ databases">
        <title>Cytophagaceae bacterium strain CAR-16.</title>
        <authorList>
            <person name="Chen W.-M."/>
        </authorList>
    </citation>
    <scope>NUCLEOTIDE SEQUENCE [LARGE SCALE GENOMIC DNA]</scope>
    <source>
        <strain evidence="2">CHR27</strain>
    </source>
</reference>
<protein>
    <submittedName>
        <fullName evidence="1">Head decoration protein</fullName>
    </submittedName>
</protein>
<dbReference type="RefSeq" id="WP_129404016.1">
    <property type="nucleotide sequence ID" value="NZ_SBKP01000006.1"/>
</dbReference>
<dbReference type="InterPro" id="IPR004195">
    <property type="entry name" value="Head_decoration_D"/>
</dbReference>
<proteinExistence type="predicted"/>
<accession>A0A4Q1KHG1</accession>
<dbReference type="AlphaFoldDB" id="A0A4Q1KHG1"/>
<gene>
    <name evidence="1" type="ORF">EQG66_07695</name>
</gene>
<sequence>MTTLTEGIYATESFISEAPGDRSREAIVVKSGQNLKACAVLATIMSGTVASAAKSGGNTGNGTFTLDATTPLLLGAKLGVYTLRCIAAATNNGTFRLEDPDGVVLGDIVMAGGAATVAEQIKGALADGGTDFVVGDGFDITVTVATEKEVEYNPAGTDGSQIATGILYGAINATSADTRGVAYKRDCEHNADIVVWKTGITATQKAKGTSDLKRRGIILR</sequence>
<organism evidence="1 2">
    <name type="scientific">Sphingobium fluviale</name>
    <dbReference type="NCBI Taxonomy" id="2506423"/>
    <lineage>
        <taxon>Bacteria</taxon>
        <taxon>Pseudomonadati</taxon>
        <taxon>Pseudomonadota</taxon>
        <taxon>Alphaproteobacteria</taxon>
        <taxon>Sphingomonadales</taxon>
        <taxon>Sphingomonadaceae</taxon>
        <taxon>Sphingobium</taxon>
    </lineage>
</organism>
<evidence type="ECO:0000313" key="1">
    <source>
        <dbReference type="EMBL" id="RXR28952.1"/>
    </source>
</evidence>
<keyword evidence="2" id="KW-1185">Reference proteome</keyword>
<evidence type="ECO:0000313" key="2">
    <source>
        <dbReference type="Proteomes" id="UP000290958"/>
    </source>
</evidence>
<dbReference type="EMBL" id="SBKP01000006">
    <property type="protein sequence ID" value="RXR28952.1"/>
    <property type="molecule type" value="Genomic_DNA"/>
</dbReference>
<dbReference type="Pfam" id="PF02924">
    <property type="entry name" value="HDPD"/>
    <property type="match status" value="1"/>
</dbReference>